<feature type="transmembrane region" description="Helical" evidence="1">
    <location>
        <begin position="108"/>
        <end position="127"/>
    </location>
</feature>
<dbReference type="Pfam" id="PF13174">
    <property type="entry name" value="TPR_6"/>
    <property type="match status" value="2"/>
</dbReference>
<keyword evidence="1" id="KW-0472">Membrane</keyword>
<comment type="caution">
    <text evidence="2">The sequence shown here is derived from an EMBL/GenBank/DDBJ whole genome shotgun (WGS) entry which is preliminary data.</text>
</comment>
<proteinExistence type="predicted"/>
<keyword evidence="3" id="KW-1185">Reference proteome</keyword>
<evidence type="ECO:0000313" key="2">
    <source>
        <dbReference type="EMBL" id="GAA0731690.1"/>
    </source>
</evidence>
<evidence type="ECO:0000313" key="3">
    <source>
        <dbReference type="Proteomes" id="UP001501758"/>
    </source>
</evidence>
<name>A0ABP3UH21_9FLAO</name>
<organism evidence="2 3">
    <name type="scientific">Aquimarina litoralis</name>
    <dbReference type="NCBI Taxonomy" id="584605"/>
    <lineage>
        <taxon>Bacteria</taxon>
        <taxon>Pseudomonadati</taxon>
        <taxon>Bacteroidota</taxon>
        <taxon>Flavobacteriia</taxon>
        <taxon>Flavobacteriales</taxon>
        <taxon>Flavobacteriaceae</taxon>
        <taxon>Aquimarina</taxon>
    </lineage>
</organism>
<keyword evidence="1" id="KW-0812">Transmembrane</keyword>
<dbReference type="EMBL" id="BAAAGE010000006">
    <property type="protein sequence ID" value="GAA0731690.1"/>
    <property type="molecule type" value="Genomic_DNA"/>
</dbReference>
<keyword evidence="1" id="KW-1133">Transmembrane helix</keyword>
<gene>
    <name evidence="2" type="ORF">GCM10009430_44140</name>
</gene>
<protein>
    <recommendedName>
        <fullName evidence="4">Tetratricopeptide repeat protein</fullName>
    </recommendedName>
</protein>
<dbReference type="Gene3D" id="1.25.40.10">
    <property type="entry name" value="Tetratricopeptide repeat domain"/>
    <property type="match status" value="1"/>
</dbReference>
<dbReference type="InterPro" id="IPR019734">
    <property type="entry name" value="TPR_rpt"/>
</dbReference>
<reference evidence="3" key="1">
    <citation type="journal article" date="2019" name="Int. J. Syst. Evol. Microbiol.">
        <title>The Global Catalogue of Microorganisms (GCM) 10K type strain sequencing project: providing services to taxonomists for standard genome sequencing and annotation.</title>
        <authorList>
            <consortium name="The Broad Institute Genomics Platform"/>
            <consortium name="The Broad Institute Genome Sequencing Center for Infectious Disease"/>
            <person name="Wu L."/>
            <person name="Ma J."/>
        </authorList>
    </citation>
    <scope>NUCLEOTIDE SEQUENCE [LARGE SCALE GENOMIC DNA]</scope>
    <source>
        <strain evidence="3">JCM 15974</strain>
    </source>
</reference>
<dbReference type="RefSeq" id="WP_343914418.1">
    <property type="nucleotide sequence ID" value="NZ_BAAAGE010000006.1"/>
</dbReference>
<dbReference type="InterPro" id="IPR011990">
    <property type="entry name" value="TPR-like_helical_dom_sf"/>
</dbReference>
<sequence length="270" mass="31638">MDDNQEKYHDQIDGYLRDELSDKEKTLFEQSLQEDPDLLAEFTIHEELFAQMDESSWGVNINSLDKDEVKEVASYFRSEEVIKLKDTIEKVKANYHRDNETFLVKNKWIIPILIAASISLFIILYSINFSESPQELYAKYSTWQDLPSLTSRSDEDLLAKGQELFEEKNYKESFLLFNHYLKNSDTIIPSVYLYAGVSSLELDKYEEAIFYFDQLINSNAVDQSKGYWYKALSFLKQGKKEAAIKTLNNILENKDNYNFKEAKNVLKKLQ</sequence>
<evidence type="ECO:0000256" key="1">
    <source>
        <dbReference type="SAM" id="Phobius"/>
    </source>
</evidence>
<dbReference type="SUPFAM" id="SSF48452">
    <property type="entry name" value="TPR-like"/>
    <property type="match status" value="1"/>
</dbReference>
<dbReference type="SMART" id="SM00028">
    <property type="entry name" value="TPR"/>
    <property type="match status" value="2"/>
</dbReference>
<evidence type="ECO:0008006" key="4">
    <source>
        <dbReference type="Google" id="ProtNLM"/>
    </source>
</evidence>
<dbReference type="Proteomes" id="UP001501758">
    <property type="component" value="Unassembled WGS sequence"/>
</dbReference>
<accession>A0ABP3UH21</accession>